<keyword evidence="26" id="KW-1185">Reference proteome</keyword>
<evidence type="ECO:0000256" key="6">
    <source>
        <dbReference type="ARBA" id="ARBA00012487"/>
    </source>
</evidence>
<keyword evidence="9" id="KW-0444">Lipid biosynthesis</keyword>
<protein>
    <recommendedName>
        <fullName evidence="7">Phosphatidate cytidylyltransferase</fullName>
        <ecNumber evidence="6">2.7.7.41</ecNumber>
    </recommendedName>
    <alternativeName>
        <fullName evidence="20">CDP-DAG synthase</fullName>
    </alternativeName>
    <alternativeName>
        <fullName evidence="22">CDP-DG synthase</fullName>
    </alternativeName>
    <alternativeName>
        <fullName evidence="18">CDP-diacylglycerol synthase</fullName>
    </alternativeName>
    <alternativeName>
        <fullName evidence="21">CDP-diglyceride pyrophosphorylase</fullName>
    </alternativeName>
    <alternativeName>
        <fullName evidence="23">CDP-diglyceride synthase</fullName>
    </alternativeName>
    <alternativeName>
        <fullName evidence="19">CTP:phosphatidate cytidylyltransferase</fullName>
    </alternativeName>
</protein>
<evidence type="ECO:0000256" key="9">
    <source>
        <dbReference type="ARBA" id="ARBA00022516"/>
    </source>
</evidence>
<keyword evidence="13 24" id="KW-1133">Transmembrane helix</keyword>
<comment type="subcellular location">
    <subcellularLocation>
        <location evidence="2">Cell membrane</location>
        <topology evidence="2">Multi-pass membrane protein</topology>
    </subcellularLocation>
</comment>
<keyword evidence="14" id="KW-0443">Lipid metabolism</keyword>
<evidence type="ECO:0000256" key="22">
    <source>
        <dbReference type="ARBA" id="ARBA00032743"/>
    </source>
</evidence>
<evidence type="ECO:0000256" key="5">
    <source>
        <dbReference type="ARBA" id="ARBA00010185"/>
    </source>
</evidence>
<evidence type="ECO:0000256" key="15">
    <source>
        <dbReference type="ARBA" id="ARBA00023136"/>
    </source>
</evidence>
<dbReference type="PANTHER" id="PTHR46382">
    <property type="entry name" value="PHOSPHATIDATE CYTIDYLYLTRANSFERASE"/>
    <property type="match status" value="1"/>
</dbReference>
<dbReference type="Proteomes" id="UP000886818">
    <property type="component" value="Chromosome"/>
</dbReference>
<evidence type="ECO:0000256" key="11">
    <source>
        <dbReference type="ARBA" id="ARBA00022692"/>
    </source>
</evidence>
<evidence type="ECO:0000313" key="25">
    <source>
        <dbReference type="EMBL" id="QXM06113.1"/>
    </source>
</evidence>
<evidence type="ECO:0000256" key="17">
    <source>
        <dbReference type="ARBA" id="ARBA00023264"/>
    </source>
</evidence>
<evidence type="ECO:0000256" key="8">
    <source>
        <dbReference type="ARBA" id="ARBA00022475"/>
    </source>
</evidence>
<comment type="catalytic activity">
    <reaction evidence="1">
        <text>a 1,2-diacyl-sn-glycero-3-phosphate + CTP + H(+) = a CDP-1,2-diacyl-sn-glycerol + diphosphate</text>
        <dbReference type="Rhea" id="RHEA:16229"/>
        <dbReference type="ChEBI" id="CHEBI:15378"/>
        <dbReference type="ChEBI" id="CHEBI:33019"/>
        <dbReference type="ChEBI" id="CHEBI:37563"/>
        <dbReference type="ChEBI" id="CHEBI:58332"/>
        <dbReference type="ChEBI" id="CHEBI:58608"/>
        <dbReference type="EC" id="2.7.7.41"/>
    </reaction>
</comment>
<keyword evidence="16" id="KW-0594">Phospholipid biosynthesis</keyword>
<reference evidence="25" key="1">
    <citation type="submission" date="2021-07" db="EMBL/GenBank/DDBJ databases">
        <title>Complete genome sequence of Crassaminicella sp. 143-21, isolated from a deep-sea hydrothermal vent.</title>
        <authorList>
            <person name="Li X."/>
        </authorList>
    </citation>
    <scope>NUCLEOTIDE SEQUENCE</scope>
    <source>
        <strain evidence="25">143-21</strain>
    </source>
</reference>
<evidence type="ECO:0000256" key="20">
    <source>
        <dbReference type="ARBA" id="ARBA00032253"/>
    </source>
</evidence>
<evidence type="ECO:0000256" key="2">
    <source>
        <dbReference type="ARBA" id="ARBA00004651"/>
    </source>
</evidence>
<comment type="pathway">
    <text evidence="4">Lipid metabolism.</text>
</comment>
<feature type="transmembrane region" description="Helical" evidence="24">
    <location>
        <begin position="78"/>
        <end position="94"/>
    </location>
</feature>
<evidence type="ECO:0000256" key="7">
    <source>
        <dbReference type="ARBA" id="ARBA00019373"/>
    </source>
</evidence>
<accession>A0ABX8RAP1</accession>
<dbReference type="GO" id="GO:0016779">
    <property type="term" value="F:nucleotidyltransferase activity"/>
    <property type="evidence" value="ECO:0007669"/>
    <property type="project" value="UniProtKB-KW"/>
</dbReference>
<evidence type="ECO:0000256" key="16">
    <source>
        <dbReference type="ARBA" id="ARBA00023209"/>
    </source>
</evidence>
<dbReference type="Pfam" id="PF01148">
    <property type="entry name" value="CTP_transf_1"/>
    <property type="match status" value="1"/>
</dbReference>
<keyword evidence="8" id="KW-1003">Cell membrane</keyword>
<feature type="transmembrane region" description="Helical" evidence="24">
    <location>
        <begin position="132"/>
        <end position="155"/>
    </location>
</feature>
<keyword evidence="10" id="KW-0808">Transferase</keyword>
<comment type="similarity">
    <text evidence="5">Belongs to the CDS family.</text>
</comment>
<keyword evidence="15 24" id="KW-0472">Membrane</keyword>
<evidence type="ECO:0000256" key="3">
    <source>
        <dbReference type="ARBA" id="ARBA00005119"/>
    </source>
</evidence>
<evidence type="ECO:0000256" key="12">
    <source>
        <dbReference type="ARBA" id="ARBA00022695"/>
    </source>
</evidence>
<keyword evidence="12 25" id="KW-0548">Nucleotidyltransferase</keyword>
<feature type="transmembrane region" description="Helical" evidence="24">
    <location>
        <begin position="167"/>
        <end position="188"/>
    </location>
</feature>
<gene>
    <name evidence="25" type="ORF">KVH43_12285</name>
</gene>
<evidence type="ECO:0000256" key="18">
    <source>
        <dbReference type="ARBA" id="ARBA00029893"/>
    </source>
</evidence>
<feature type="transmembrane region" description="Helical" evidence="24">
    <location>
        <begin position="106"/>
        <end position="126"/>
    </location>
</feature>
<dbReference type="EC" id="2.7.7.41" evidence="6"/>
<organism evidence="25 26">
    <name type="scientific">Crassaminicella indica</name>
    <dbReference type="NCBI Taxonomy" id="2855394"/>
    <lineage>
        <taxon>Bacteria</taxon>
        <taxon>Bacillati</taxon>
        <taxon>Bacillota</taxon>
        <taxon>Clostridia</taxon>
        <taxon>Eubacteriales</taxon>
        <taxon>Clostridiaceae</taxon>
        <taxon>Crassaminicella</taxon>
    </lineage>
</organism>
<evidence type="ECO:0000256" key="24">
    <source>
        <dbReference type="SAM" id="Phobius"/>
    </source>
</evidence>
<name>A0ABX8RAP1_9CLOT</name>
<evidence type="ECO:0000256" key="21">
    <source>
        <dbReference type="ARBA" id="ARBA00032396"/>
    </source>
</evidence>
<evidence type="ECO:0000256" key="19">
    <source>
        <dbReference type="ARBA" id="ARBA00031825"/>
    </source>
</evidence>
<feature type="transmembrane region" description="Helical" evidence="24">
    <location>
        <begin position="240"/>
        <end position="260"/>
    </location>
</feature>
<keyword evidence="11 24" id="KW-0812">Transmembrane</keyword>
<dbReference type="PANTHER" id="PTHR46382:SF1">
    <property type="entry name" value="PHOSPHATIDATE CYTIDYLYLTRANSFERASE"/>
    <property type="match status" value="1"/>
</dbReference>
<sequence length="261" mass="29353">MRIRIISALLAIPLFLFVVIKRGIILDISVFLLAMIAIDEFFNAFHNIDIMPSKSVGILSIIFISAIAFKPITQAEIMAWFFMSMLLILVNNLFKKKLDIFSSSITAMGIYYVVFFMYHIVFISHHSKYSELIWMVFIVAWATDTFAYFTGYFFGSRKLCPNISPKKTIEGAVGGILGSILISALFGYFVVPNIFLHCVIIGGLGSIIGQCGDLTASIFKRYAGIKDYGKIMPGHGGILDRFDSILFTAPAVYYYIIFFIR</sequence>
<evidence type="ECO:0000313" key="26">
    <source>
        <dbReference type="Proteomes" id="UP000886818"/>
    </source>
</evidence>
<dbReference type="RefSeq" id="WP_218282810.1">
    <property type="nucleotide sequence ID" value="NZ_CP078093.1"/>
</dbReference>
<evidence type="ECO:0000256" key="14">
    <source>
        <dbReference type="ARBA" id="ARBA00023098"/>
    </source>
</evidence>
<comment type="pathway">
    <text evidence="3">Phospholipid metabolism; CDP-diacylglycerol biosynthesis; CDP-diacylglycerol from sn-glycerol 3-phosphate: step 3/3.</text>
</comment>
<evidence type="ECO:0000256" key="10">
    <source>
        <dbReference type="ARBA" id="ARBA00022679"/>
    </source>
</evidence>
<evidence type="ECO:0000256" key="13">
    <source>
        <dbReference type="ARBA" id="ARBA00022989"/>
    </source>
</evidence>
<evidence type="ECO:0000256" key="23">
    <source>
        <dbReference type="ARBA" id="ARBA00033406"/>
    </source>
</evidence>
<keyword evidence="17" id="KW-1208">Phospholipid metabolism</keyword>
<dbReference type="EMBL" id="CP078093">
    <property type="protein sequence ID" value="QXM06113.1"/>
    <property type="molecule type" value="Genomic_DNA"/>
</dbReference>
<proteinExistence type="inferred from homology"/>
<evidence type="ECO:0000256" key="1">
    <source>
        <dbReference type="ARBA" id="ARBA00001698"/>
    </source>
</evidence>
<evidence type="ECO:0000256" key="4">
    <source>
        <dbReference type="ARBA" id="ARBA00005189"/>
    </source>
</evidence>